<feature type="domain" description="Tail sheath protein C-terminal" evidence="3">
    <location>
        <begin position="275"/>
        <end position="377"/>
    </location>
</feature>
<dbReference type="InterPro" id="IPR035089">
    <property type="entry name" value="Phage_sheath_subtilisin"/>
</dbReference>
<dbReference type="Proteomes" id="UP000218731">
    <property type="component" value="Chromosome 1"/>
</dbReference>
<dbReference type="Pfam" id="PF17482">
    <property type="entry name" value="Phage_sheath_1C"/>
    <property type="match status" value="1"/>
</dbReference>
<evidence type="ECO:0000256" key="1">
    <source>
        <dbReference type="ARBA" id="ARBA00008005"/>
    </source>
</evidence>
<dbReference type="InterPro" id="IPR054564">
    <property type="entry name" value="Gp18_domIII_N"/>
</dbReference>
<evidence type="ECO:0000313" key="6">
    <source>
        <dbReference type="Proteomes" id="UP000218731"/>
    </source>
</evidence>
<reference evidence="5 6" key="1">
    <citation type="submission" date="2015-11" db="EMBL/GenBank/DDBJ databases">
        <title>Complete genome sequencing of a biphenyl-degrading bacterium, Pseudomonas putida KF715 (=NBRC110667).</title>
        <authorList>
            <person name="Suenaga H."/>
            <person name="Fujihara N."/>
            <person name="Watanabe T."/>
            <person name="Hirose J."/>
            <person name="Kimura N."/>
            <person name="Yamazoe A."/>
            <person name="Hosoyama A."/>
            <person name="Shimodaira J."/>
            <person name="Furukawa K."/>
        </authorList>
    </citation>
    <scope>NUCLEOTIDE SEQUENCE [LARGE SCALE GENOMIC DNA]</scope>
    <source>
        <strain evidence="5 6">KF715</strain>
    </source>
</reference>
<protein>
    <submittedName>
        <fullName evidence="5">Major tail sheath protein</fullName>
    </submittedName>
</protein>
<evidence type="ECO:0000259" key="4">
    <source>
        <dbReference type="Pfam" id="PF22671"/>
    </source>
</evidence>
<dbReference type="PANTHER" id="PTHR35861:SF1">
    <property type="entry name" value="PHAGE TAIL SHEATH PROTEIN"/>
    <property type="match status" value="1"/>
</dbReference>
<dbReference type="InterPro" id="IPR052042">
    <property type="entry name" value="Tail_sheath_structural"/>
</dbReference>
<feature type="domain" description="Tail sheath protein Gp18-like" evidence="4">
    <location>
        <begin position="27"/>
        <end position="87"/>
    </location>
</feature>
<name>A0A1L7N5V5_PSEPU</name>
<dbReference type="RefSeq" id="WP_029885319.1">
    <property type="nucleotide sequence ID" value="NZ_AP015029.1"/>
</dbReference>
<evidence type="ECO:0000259" key="3">
    <source>
        <dbReference type="Pfam" id="PF17482"/>
    </source>
</evidence>
<dbReference type="InterPro" id="IPR020287">
    <property type="entry name" value="Tail_sheath_C"/>
</dbReference>
<proteinExistence type="inferred from homology"/>
<dbReference type="PANTHER" id="PTHR35861">
    <property type="match status" value="1"/>
</dbReference>
<evidence type="ECO:0000313" key="5">
    <source>
        <dbReference type="EMBL" id="BAW20848.1"/>
    </source>
</evidence>
<dbReference type="Pfam" id="PF04984">
    <property type="entry name" value="Phage_sheath_1"/>
    <property type="match status" value="1"/>
</dbReference>
<evidence type="ECO:0000259" key="2">
    <source>
        <dbReference type="Pfam" id="PF04984"/>
    </source>
</evidence>
<gene>
    <name evidence="5" type="ORF">KF715C_ch2750</name>
</gene>
<dbReference type="AlphaFoldDB" id="A0A1L7N5V5"/>
<comment type="similarity">
    <text evidence="1">Belongs to the myoviridae tail sheath protein family.</text>
</comment>
<dbReference type="Pfam" id="PF22671">
    <property type="entry name" value="Gp18_domIII_N"/>
    <property type="match status" value="1"/>
</dbReference>
<sequence length="390" mass="42007">MAGEYHHGVRVLEINEGTRPIRTVSTAVVGVVCTAEDADAAMFPLNTPVLLTNVQSAIAKAGTKGTLAPTLQAIADQTKPLTIVVRVATGTTDAETTSNIIGGTNASGKYTGMKALLAAQSQLKVKPRILGVPGLDTLPVATALVSIAQQLRGFAYLSANGCKTKEEATAYRENFGAREAMVIWPDFLQWSTSTNTTVTAPAVARALGLRAKLDQEVGWHKTLSNIPVDGVTGISADVFWDLQNPATDANYLNGNEVTTLINESGFRFWGSRTCTDDPLFAFENYTRTAQVLADSIADAHLWAMDKPMHSSLVRDILEGINAKFRELVAGGYILGGSAWYDEEANSATTLKEGKLFIDYDYTPVPPLEDLTLRQRITDRYLANFASSINS</sequence>
<organism evidence="5 6">
    <name type="scientific">Pseudomonas putida</name>
    <name type="common">Arthrobacter siderocapsulatus</name>
    <dbReference type="NCBI Taxonomy" id="303"/>
    <lineage>
        <taxon>Bacteria</taxon>
        <taxon>Pseudomonadati</taxon>
        <taxon>Pseudomonadota</taxon>
        <taxon>Gammaproteobacteria</taxon>
        <taxon>Pseudomonadales</taxon>
        <taxon>Pseudomonadaceae</taxon>
        <taxon>Pseudomonas</taxon>
    </lineage>
</organism>
<feature type="domain" description="Tail sheath protein subtilisin-like" evidence="2">
    <location>
        <begin position="108"/>
        <end position="274"/>
    </location>
</feature>
<accession>A0A1L7N5V5</accession>
<dbReference type="EMBL" id="AP015029">
    <property type="protein sequence ID" value="BAW20848.1"/>
    <property type="molecule type" value="Genomic_DNA"/>
</dbReference>